<dbReference type="AlphaFoldDB" id="A0A225LZK2"/>
<proteinExistence type="predicted"/>
<dbReference type="Proteomes" id="UP000214603">
    <property type="component" value="Unassembled WGS sequence"/>
</dbReference>
<accession>A0A225LZK2</accession>
<dbReference type="RefSeq" id="WP_088606131.1">
    <property type="nucleotide sequence ID" value="NZ_NJIH01000023.1"/>
</dbReference>
<organism evidence="1 2">
    <name type="scientific">Candidimonas nitroreducens</name>
    <dbReference type="NCBI Taxonomy" id="683354"/>
    <lineage>
        <taxon>Bacteria</taxon>
        <taxon>Pseudomonadati</taxon>
        <taxon>Pseudomonadota</taxon>
        <taxon>Betaproteobacteria</taxon>
        <taxon>Burkholderiales</taxon>
        <taxon>Alcaligenaceae</taxon>
        <taxon>Candidimonas</taxon>
    </lineage>
</organism>
<dbReference type="EMBL" id="NJIH01000023">
    <property type="protein sequence ID" value="OWT53383.1"/>
    <property type="molecule type" value="Genomic_DNA"/>
</dbReference>
<evidence type="ECO:0000313" key="2">
    <source>
        <dbReference type="Proteomes" id="UP000214603"/>
    </source>
</evidence>
<dbReference type="GO" id="GO:0003676">
    <property type="term" value="F:nucleic acid binding"/>
    <property type="evidence" value="ECO:0007669"/>
    <property type="project" value="InterPro"/>
</dbReference>
<gene>
    <name evidence="1" type="ORF">CEY11_24835</name>
</gene>
<sequence length="116" mass="12750">MTPEGRVKDAVKKRLMGYGLHSVTKAADIPHDIEGFFFMPHAGPGSVWGIHDFVGCWRGVFFSIETKAPNNPEDCTEPQRAFHDSVNKSGGVSLVGVRSADAVDVLRDRVLKKVQQ</sequence>
<name>A0A225LZK2_9BURK</name>
<comment type="caution">
    <text evidence="1">The sequence shown here is derived from an EMBL/GenBank/DDBJ whole genome shotgun (WGS) entry which is preliminary data.</text>
</comment>
<protein>
    <recommendedName>
        <fullName evidence="3">VRR-NUC domain-containing protein</fullName>
    </recommendedName>
</protein>
<evidence type="ECO:0000313" key="1">
    <source>
        <dbReference type="EMBL" id="OWT53383.1"/>
    </source>
</evidence>
<keyword evidence="2" id="KW-1185">Reference proteome</keyword>
<reference evidence="2" key="1">
    <citation type="submission" date="2017-06" db="EMBL/GenBank/DDBJ databases">
        <title>Herbaspirillum phytohormonus sp. nov., isolated from the root nodule of Robinia pseudoacacia in lead-zinc mine.</title>
        <authorList>
            <person name="Fan M."/>
            <person name="Lin Y."/>
        </authorList>
    </citation>
    <scope>NUCLEOTIDE SEQUENCE [LARGE SCALE GENOMIC DNA]</scope>
    <source>
        <strain evidence="2">SC-089</strain>
    </source>
</reference>
<dbReference type="Gene3D" id="3.40.1350.10">
    <property type="match status" value="1"/>
</dbReference>
<dbReference type="InterPro" id="IPR011856">
    <property type="entry name" value="tRNA_endonuc-like_dom_sf"/>
</dbReference>
<evidence type="ECO:0008006" key="3">
    <source>
        <dbReference type="Google" id="ProtNLM"/>
    </source>
</evidence>